<name>X1FYH3_9ZZZZ</name>
<dbReference type="PANTHER" id="PTHR11803">
    <property type="entry name" value="2-IMINOBUTANOATE/2-IMINOPROPANOATE DEAMINASE RIDA"/>
    <property type="match status" value="1"/>
</dbReference>
<dbReference type="Gene3D" id="3.30.1330.40">
    <property type="entry name" value="RutC-like"/>
    <property type="match status" value="1"/>
</dbReference>
<evidence type="ECO:0000313" key="2">
    <source>
        <dbReference type="EMBL" id="GAH37585.1"/>
    </source>
</evidence>
<comment type="caution">
    <text evidence="2">The sequence shown here is derived from an EMBL/GenBank/DDBJ whole genome shotgun (WGS) entry which is preliminary data.</text>
</comment>
<dbReference type="InterPro" id="IPR006175">
    <property type="entry name" value="YjgF/YER057c/UK114"/>
</dbReference>
<dbReference type="GO" id="GO:0019239">
    <property type="term" value="F:deaminase activity"/>
    <property type="evidence" value="ECO:0007669"/>
    <property type="project" value="TreeGrafter"/>
</dbReference>
<dbReference type="SUPFAM" id="SSF55298">
    <property type="entry name" value="YjgF-like"/>
    <property type="match status" value="1"/>
</dbReference>
<dbReference type="PANTHER" id="PTHR11803:SF58">
    <property type="entry name" value="PROTEIN HMF1-RELATED"/>
    <property type="match status" value="1"/>
</dbReference>
<protein>
    <submittedName>
        <fullName evidence="2">Uncharacterized protein</fullName>
    </submittedName>
</protein>
<reference evidence="2" key="1">
    <citation type="journal article" date="2014" name="Front. Microbiol.">
        <title>High frequency of phylogenetically diverse reductive dehalogenase-homologous genes in deep subseafloor sedimentary metagenomes.</title>
        <authorList>
            <person name="Kawai M."/>
            <person name="Futagami T."/>
            <person name="Toyoda A."/>
            <person name="Takaki Y."/>
            <person name="Nishi S."/>
            <person name="Hori S."/>
            <person name="Arai W."/>
            <person name="Tsubouchi T."/>
            <person name="Morono Y."/>
            <person name="Uchiyama I."/>
            <person name="Ito T."/>
            <person name="Fujiyama A."/>
            <person name="Inagaki F."/>
            <person name="Takami H."/>
        </authorList>
    </citation>
    <scope>NUCLEOTIDE SEQUENCE</scope>
    <source>
        <strain evidence="2">Expedition CK06-06</strain>
    </source>
</reference>
<dbReference type="EMBL" id="BARU01006837">
    <property type="protein sequence ID" value="GAH37585.1"/>
    <property type="molecule type" value="Genomic_DNA"/>
</dbReference>
<dbReference type="InterPro" id="IPR035959">
    <property type="entry name" value="RutC-like_sf"/>
</dbReference>
<dbReference type="CDD" id="cd00448">
    <property type="entry name" value="YjgF_YER057c_UK114_family"/>
    <property type="match status" value="1"/>
</dbReference>
<dbReference type="GO" id="GO:0005829">
    <property type="term" value="C:cytosol"/>
    <property type="evidence" value="ECO:0007669"/>
    <property type="project" value="TreeGrafter"/>
</dbReference>
<dbReference type="Pfam" id="PF01042">
    <property type="entry name" value="Ribonuc_L-PSP"/>
    <property type="match status" value="1"/>
</dbReference>
<dbReference type="AlphaFoldDB" id="X1FYH3"/>
<gene>
    <name evidence="2" type="ORF">S03H2_13466</name>
</gene>
<proteinExistence type="inferred from homology"/>
<sequence>MEKISTKKAPMAIGPYSQAIKAGGFVFCSGQIAIDPKTNEFKTGTIIEETTRVIENLKAVLEQANSGLEKTI</sequence>
<dbReference type="GO" id="GO:0005739">
    <property type="term" value="C:mitochondrion"/>
    <property type="evidence" value="ECO:0007669"/>
    <property type="project" value="TreeGrafter"/>
</dbReference>
<organism evidence="2">
    <name type="scientific">marine sediment metagenome</name>
    <dbReference type="NCBI Taxonomy" id="412755"/>
    <lineage>
        <taxon>unclassified sequences</taxon>
        <taxon>metagenomes</taxon>
        <taxon>ecological metagenomes</taxon>
    </lineage>
</organism>
<evidence type="ECO:0000256" key="1">
    <source>
        <dbReference type="ARBA" id="ARBA00010552"/>
    </source>
</evidence>
<accession>X1FYH3</accession>
<comment type="similarity">
    <text evidence="1">Belongs to the RutC family.</text>
</comment>
<feature type="non-terminal residue" evidence="2">
    <location>
        <position position="72"/>
    </location>
</feature>